<dbReference type="EMBL" id="BKCJ010201372">
    <property type="protein sequence ID" value="GEY69936.1"/>
    <property type="molecule type" value="Genomic_DNA"/>
</dbReference>
<name>A0A699HVA5_TANCI</name>
<reference evidence="1" key="1">
    <citation type="journal article" date="2019" name="Sci. Rep.">
        <title>Draft genome of Tanacetum cinerariifolium, the natural source of mosquito coil.</title>
        <authorList>
            <person name="Yamashiro T."/>
            <person name="Shiraishi A."/>
            <person name="Satake H."/>
            <person name="Nakayama K."/>
        </authorList>
    </citation>
    <scope>NUCLEOTIDE SEQUENCE</scope>
</reference>
<accession>A0A699HVA5</accession>
<protein>
    <submittedName>
        <fullName evidence="1">Putative retrotransposon protein</fullName>
    </submittedName>
</protein>
<comment type="caution">
    <text evidence="1">The sequence shown here is derived from an EMBL/GenBank/DDBJ whole genome shotgun (WGS) entry which is preliminary data.</text>
</comment>
<proteinExistence type="predicted"/>
<evidence type="ECO:0000313" key="1">
    <source>
        <dbReference type="EMBL" id="GEY69936.1"/>
    </source>
</evidence>
<gene>
    <name evidence="1" type="ORF">Tci_441910</name>
</gene>
<dbReference type="PANTHER" id="PTHR11439">
    <property type="entry name" value="GAG-POL-RELATED RETROTRANSPOSON"/>
    <property type="match status" value="1"/>
</dbReference>
<dbReference type="AlphaFoldDB" id="A0A699HVA5"/>
<organism evidence="1">
    <name type="scientific">Tanacetum cinerariifolium</name>
    <name type="common">Dalmatian daisy</name>
    <name type="synonym">Chrysanthemum cinerariifolium</name>
    <dbReference type="NCBI Taxonomy" id="118510"/>
    <lineage>
        <taxon>Eukaryota</taxon>
        <taxon>Viridiplantae</taxon>
        <taxon>Streptophyta</taxon>
        <taxon>Embryophyta</taxon>
        <taxon>Tracheophyta</taxon>
        <taxon>Spermatophyta</taxon>
        <taxon>Magnoliopsida</taxon>
        <taxon>eudicotyledons</taxon>
        <taxon>Gunneridae</taxon>
        <taxon>Pentapetalae</taxon>
        <taxon>asterids</taxon>
        <taxon>campanulids</taxon>
        <taxon>Asterales</taxon>
        <taxon>Asteraceae</taxon>
        <taxon>Asteroideae</taxon>
        <taxon>Anthemideae</taxon>
        <taxon>Anthemidinae</taxon>
        <taxon>Tanacetum</taxon>
    </lineage>
</organism>
<dbReference type="CDD" id="cd09272">
    <property type="entry name" value="RNase_HI_RT_Ty1"/>
    <property type="match status" value="1"/>
</dbReference>
<dbReference type="PANTHER" id="PTHR11439:SF496">
    <property type="entry name" value="RNA-DIRECTED DNA POLYMERASE"/>
    <property type="match status" value="1"/>
</dbReference>
<sequence>MWRPVRRFTLSTMYLRMEPEDSLIMGNEELSTIPEKESDEFVKSSVEDFVPIPSESEDTSGSDSKCDLPSYDDFSPINNLEVLENIENKDSYDSNLDELDLLVTPLSDANEDECFDPGGDIDEIDVFYILSDFEDGFYDLEGDVLYLESLLSDDMISNPPLKVFPNREPRSLSDTNNLKIMVKVVDPGIHEKLFSPTYVRLPFKDRRYLFFTYVIRIFLPFFTYPMDFPFLLSSGSEDTIFDPGISALEPVVSHRKIPYGEIKVHIEVLSMLWGNRLPIRTVRGHCLESELRVDCYCDARFETDRDDTKSHIIYVFILNGGTVDWKSSKQSTTAMYATEAEYIAASEAVWIRKFILGLGIVPTINEPIRTFCDNSAALHFANEPIVQRGVRHYNRRYHYLRESITLGKIRFLKVHTDDNLFDPFTKALPK</sequence>